<keyword evidence="5" id="KW-1185">Reference proteome</keyword>
<dbReference type="InterPro" id="IPR029058">
    <property type="entry name" value="AB_hydrolase_fold"/>
</dbReference>
<evidence type="ECO:0000256" key="1">
    <source>
        <dbReference type="ARBA" id="ARBA00022801"/>
    </source>
</evidence>
<dbReference type="Proteomes" id="UP000836841">
    <property type="component" value="Unassembled WGS sequence"/>
</dbReference>
<proteinExistence type="predicted"/>
<dbReference type="EMBL" id="CAJVSB020000510">
    <property type="protein sequence ID" value="CAH2056668.1"/>
    <property type="molecule type" value="Genomic_DNA"/>
</dbReference>
<dbReference type="GO" id="GO:0016042">
    <property type="term" value="P:lipid catabolic process"/>
    <property type="evidence" value="ECO:0007669"/>
    <property type="project" value="InterPro"/>
</dbReference>
<evidence type="ECO:0000259" key="3">
    <source>
        <dbReference type="Pfam" id="PF03893"/>
    </source>
</evidence>
<dbReference type="PANTHER" id="PTHR46398">
    <property type="entry name" value="ALPHA/BETA-HYDROLASES SUPERFAMILY PROTEIN"/>
    <property type="match status" value="1"/>
</dbReference>
<organism evidence="4 5">
    <name type="scientific">Thlaspi arvense</name>
    <name type="common">Field penny-cress</name>
    <dbReference type="NCBI Taxonomy" id="13288"/>
    <lineage>
        <taxon>Eukaryota</taxon>
        <taxon>Viridiplantae</taxon>
        <taxon>Streptophyta</taxon>
        <taxon>Embryophyta</taxon>
        <taxon>Tracheophyta</taxon>
        <taxon>Spermatophyta</taxon>
        <taxon>Magnoliopsida</taxon>
        <taxon>eudicotyledons</taxon>
        <taxon>Gunneridae</taxon>
        <taxon>Pentapetalae</taxon>
        <taxon>rosids</taxon>
        <taxon>malvids</taxon>
        <taxon>Brassicales</taxon>
        <taxon>Brassicaceae</taxon>
        <taxon>Thlaspideae</taxon>
        <taxon>Thlaspi</taxon>
    </lineage>
</organism>
<protein>
    <submittedName>
        <fullName evidence="4">Uncharacterized protein</fullName>
    </submittedName>
</protein>
<dbReference type="InterPro" id="IPR005592">
    <property type="entry name" value="Mono/diacylglycerol_lipase_N"/>
</dbReference>
<comment type="caution">
    <text evidence="4">The sequence shown here is derived from an EMBL/GenBank/DDBJ whole genome shotgun (WGS) entry which is preliminary data.</text>
</comment>
<dbReference type="GO" id="GO:0016787">
    <property type="term" value="F:hydrolase activity"/>
    <property type="evidence" value="ECO:0007669"/>
    <property type="project" value="UniProtKB-KW"/>
</dbReference>
<dbReference type="Pfam" id="PF01764">
    <property type="entry name" value="Lipase_3"/>
    <property type="match status" value="1"/>
</dbReference>
<dbReference type="AlphaFoldDB" id="A0AAU9S231"/>
<dbReference type="PANTHER" id="PTHR46398:SF7">
    <property type="entry name" value="ALPHA_BETA-HYDROLASES SUPERFAMILY PROTEIN"/>
    <property type="match status" value="1"/>
</dbReference>
<keyword evidence="1" id="KW-0378">Hydrolase</keyword>
<reference evidence="4 5" key="1">
    <citation type="submission" date="2022-03" db="EMBL/GenBank/DDBJ databases">
        <authorList>
            <person name="Nunn A."/>
            <person name="Chopra R."/>
            <person name="Nunn A."/>
            <person name="Contreras Garrido A."/>
        </authorList>
    </citation>
    <scope>NUCLEOTIDE SEQUENCE [LARGE SCALE GENOMIC DNA]</scope>
</reference>
<dbReference type="Gene3D" id="3.40.50.1820">
    <property type="entry name" value="alpha/beta hydrolase"/>
    <property type="match status" value="1"/>
</dbReference>
<dbReference type="InterPro" id="IPR002921">
    <property type="entry name" value="Fungal_lipase-type"/>
</dbReference>
<feature type="domain" description="Fungal lipase-type" evidence="2">
    <location>
        <begin position="107"/>
        <end position="193"/>
    </location>
</feature>
<name>A0AAU9S231_THLAR</name>
<dbReference type="Pfam" id="PF03893">
    <property type="entry name" value="Lipase3_N"/>
    <property type="match status" value="1"/>
</dbReference>
<evidence type="ECO:0000313" key="4">
    <source>
        <dbReference type="EMBL" id="CAH2056668.1"/>
    </source>
</evidence>
<accession>A0AAU9S231</accession>
<dbReference type="SUPFAM" id="SSF53474">
    <property type="entry name" value="alpha/beta-Hydrolases"/>
    <property type="match status" value="1"/>
</dbReference>
<evidence type="ECO:0000313" key="5">
    <source>
        <dbReference type="Proteomes" id="UP000836841"/>
    </source>
</evidence>
<sequence length="207" mass="23548">MSVSCGVECVVVLGCLRWGWKRCTYIGSYDSATWPMATADEFDPVPRVCRVTLAVYEEDLRNPQFAPRWLPHEPRLGRQASHLRADSGQRPSLPHLPDHDHREIVLTIRSSIWSKESDYKLLLDNRLGMQMFDGGYVHHGLLKSAVWLLNQESETLRRLWVENGSSYRMVFAGHSLGSGVAALLTVMVVKHRDEFGGIPRVMCDVMR</sequence>
<feature type="domain" description="Mono-/di-acylglycerol lipase N-terminal" evidence="3">
    <location>
        <begin position="7"/>
        <end position="67"/>
    </location>
</feature>
<gene>
    <name evidence="4" type="ORF">TAV2_LOCUS11883</name>
</gene>
<evidence type="ECO:0000259" key="2">
    <source>
        <dbReference type="Pfam" id="PF01764"/>
    </source>
</evidence>